<comment type="caution">
    <text evidence="2">The sequence shown here is derived from an EMBL/GenBank/DDBJ whole genome shotgun (WGS) entry which is preliminary data.</text>
</comment>
<dbReference type="InterPro" id="IPR024320">
    <property type="entry name" value="LPG_synthase_C"/>
</dbReference>
<dbReference type="EMBL" id="PFBZ01000045">
    <property type="protein sequence ID" value="PIT86820.1"/>
    <property type="molecule type" value="Genomic_DNA"/>
</dbReference>
<evidence type="ECO:0000313" key="2">
    <source>
        <dbReference type="EMBL" id="PIT86820.1"/>
    </source>
</evidence>
<dbReference type="Proteomes" id="UP000229362">
    <property type="component" value="Unassembled WGS sequence"/>
</dbReference>
<dbReference type="PANTHER" id="PTHR41373:SF1">
    <property type="entry name" value="PHOSPHATIDYLGLYCEROL LYSYLTRANSFERASE C-TERMINAL DOMAIN-CONTAINING PROTEIN"/>
    <property type="match status" value="1"/>
</dbReference>
<gene>
    <name evidence="2" type="ORF">COU33_01065</name>
</gene>
<sequence>MHATIPQFPQFRSLYLQDHDVLVGFLREHPPYSDYNFTSMWTWDVDGSKQISQLHGNLVVIFSDYVSKDRFISFLGSQKVPETVETLLTYSQQHNLGGTLRLMPEVVVSSLPPSRADLRIEEDEGSHDYILSVELMKSMAGSKLGPKRNFINRYKRQYEKRTVVKKIDVQDPFVQQQIIALFCTWQKKAKKTCAETEDEFQALNRAMSHASDFDLHALGIYIDTELVAFSIDEVVHDGYGVIHYEKANNDIVGIYQYLKQQSAYMFAELGCRYINYEQDLGIPGLRKAKRSHAPIDMLKKYTISCAI</sequence>
<reference evidence="3" key="1">
    <citation type="submission" date="2017-09" db="EMBL/GenBank/DDBJ databases">
        <title>Depth-based differentiation of microbial function through sediment-hosted aquifers and enrichment of novel symbionts in the deep terrestrial subsurface.</title>
        <authorList>
            <person name="Probst A.J."/>
            <person name="Ladd B."/>
            <person name="Jarett J.K."/>
            <person name="Geller-Mcgrath D.E."/>
            <person name="Sieber C.M.K."/>
            <person name="Emerson J.B."/>
            <person name="Anantharaman K."/>
            <person name="Thomas B.C."/>
            <person name="Malmstrom R."/>
            <person name="Stieglmeier M."/>
            <person name="Klingl A."/>
            <person name="Woyke T."/>
            <person name="Ryan C.M."/>
            <person name="Banfield J.F."/>
        </authorList>
    </citation>
    <scope>NUCLEOTIDE SEQUENCE [LARGE SCALE GENOMIC DNA]</scope>
</reference>
<evidence type="ECO:0000259" key="1">
    <source>
        <dbReference type="Pfam" id="PF09924"/>
    </source>
</evidence>
<feature type="domain" description="Phosphatidylglycerol lysyltransferase C-terminal" evidence="1">
    <location>
        <begin position="33"/>
        <end position="303"/>
    </location>
</feature>
<dbReference type="AlphaFoldDB" id="A0A2M6W279"/>
<proteinExistence type="predicted"/>
<dbReference type="InterPro" id="IPR016181">
    <property type="entry name" value="Acyl_CoA_acyltransferase"/>
</dbReference>
<accession>A0A2M6W279</accession>
<dbReference type="SUPFAM" id="SSF55729">
    <property type="entry name" value="Acyl-CoA N-acyltransferases (Nat)"/>
    <property type="match status" value="2"/>
</dbReference>
<dbReference type="PANTHER" id="PTHR41373">
    <property type="entry name" value="DUF2156 DOMAIN-CONTAINING PROTEIN"/>
    <property type="match status" value="1"/>
</dbReference>
<dbReference type="Gene3D" id="3.40.630.30">
    <property type="match status" value="1"/>
</dbReference>
<dbReference type="Pfam" id="PF09924">
    <property type="entry name" value="LPG_synthase_C"/>
    <property type="match status" value="1"/>
</dbReference>
<protein>
    <recommendedName>
        <fullName evidence="1">Phosphatidylglycerol lysyltransferase C-terminal domain-containing protein</fullName>
    </recommendedName>
</protein>
<dbReference type="InterPro" id="IPR016732">
    <property type="entry name" value="UCP018688"/>
</dbReference>
<name>A0A2M6W279_9BACT</name>
<evidence type="ECO:0000313" key="3">
    <source>
        <dbReference type="Proteomes" id="UP000229362"/>
    </source>
</evidence>
<organism evidence="2 3">
    <name type="scientific">Candidatus Magasanikbacteria bacterium CG10_big_fil_rev_8_21_14_0_10_43_6</name>
    <dbReference type="NCBI Taxonomy" id="1974650"/>
    <lineage>
        <taxon>Bacteria</taxon>
        <taxon>Candidatus Magasanikiibacteriota</taxon>
    </lineage>
</organism>